<keyword evidence="2" id="KW-0521">NADP</keyword>
<dbReference type="InterPro" id="IPR039899">
    <property type="entry name" value="BET1_SNARE"/>
</dbReference>
<dbReference type="GO" id="GO:0005634">
    <property type="term" value="C:nucleus"/>
    <property type="evidence" value="ECO:0007669"/>
    <property type="project" value="TreeGrafter"/>
</dbReference>
<reference evidence="6 7" key="1">
    <citation type="submission" date="2019-07" db="EMBL/GenBank/DDBJ databases">
        <title>Rhodotorula toruloides NBRC10032 genome sequencing.</title>
        <authorList>
            <person name="Shida Y."/>
            <person name="Takaku H."/>
            <person name="Ogasawara W."/>
            <person name="Mori K."/>
        </authorList>
    </citation>
    <scope>NUCLEOTIDE SEQUENCE [LARGE SCALE GENOMIC DNA]</scope>
    <source>
        <strain evidence="6 7">NBRC10032</strain>
    </source>
</reference>
<feature type="region of interest" description="Disordered" evidence="4">
    <location>
        <begin position="1"/>
        <end position="22"/>
    </location>
</feature>
<feature type="domain" description="T-SNARE coiled-coil homology" evidence="5">
    <location>
        <begin position="15"/>
        <end position="77"/>
    </location>
</feature>
<dbReference type="SUPFAM" id="SSF58038">
    <property type="entry name" value="SNARE fusion complex"/>
    <property type="match status" value="1"/>
</dbReference>
<proteinExistence type="inferred from homology"/>
<comment type="caution">
    <text evidence="6">The sequence shown here is derived from an EMBL/GenBank/DDBJ whole genome shotgun (WGS) entry which is preliminary data.</text>
</comment>
<organism evidence="6 7">
    <name type="scientific">Rhodotorula toruloides</name>
    <name type="common">Yeast</name>
    <name type="synonym">Rhodosporidium toruloides</name>
    <dbReference type="NCBI Taxonomy" id="5286"/>
    <lineage>
        <taxon>Eukaryota</taxon>
        <taxon>Fungi</taxon>
        <taxon>Dikarya</taxon>
        <taxon>Basidiomycota</taxon>
        <taxon>Pucciniomycotina</taxon>
        <taxon>Microbotryomycetes</taxon>
        <taxon>Sporidiobolales</taxon>
        <taxon>Sporidiobolaceae</taxon>
        <taxon>Rhodotorula</taxon>
    </lineage>
</organism>
<dbReference type="InterPro" id="IPR008030">
    <property type="entry name" value="NmrA-like"/>
</dbReference>
<dbReference type="SUPFAM" id="SSF51735">
    <property type="entry name" value="NAD(P)-binding Rossmann-fold domains"/>
    <property type="match status" value="1"/>
</dbReference>
<dbReference type="Gene3D" id="1.20.5.110">
    <property type="match status" value="1"/>
</dbReference>
<evidence type="ECO:0000256" key="2">
    <source>
        <dbReference type="ARBA" id="ARBA00022857"/>
    </source>
</evidence>
<dbReference type="AlphaFoldDB" id="A0A511KMX4"/>
<dbReference type="InterPro" id="IPR036291">
    <property type="entry name" value="NAD(P)-bd_dom_sf"/>
</dbReference>
<dbReference type="CDD" id="cd15853">
    <property type="entry name" value="SNARE_Bet1"/>
    <property type="match status" value="1"/>
</dbReference>
<evidence type="ECO:0000256" key="3">
    <source>
        <dbReference type="ARBA" id="ARBA00046280"/>
    </source>
</evidence>
<protein>
    <submittedName>
        <fullName evidence="6">NAD(P)-binding protein</fullName>
    </submittedName>
</protein>
<dbReference type="OrthoDB" id="10254221at2759"/>
<evidence type="ECO:0000313" key="7">
    <source>
        <dbReference type="Proteomes" id="UP000321518"/>
    </source>
</evidence>
<sequence>MSSWGRGKTQESSDVDLEAQNDQHLNDLHSKISQLRNVTTDIYQDSRGQNSLLDSTSNTFDSFKSSLANTSTRFARMAPKKVTKAQAKSESSSSSSGRVVAITAVDGFTGSAVLELLMSDNSYRGKFSKVVGLTFGESKEDTKAVLDEYGVETALVDEMDEDTFKELGVDTLCLIPPARKDKAKLVKQILELGKKSKSVKNLVFLSSAGCDYAERDKQPHLREFIDLEVLAMAPKSDESTGATGHSPCIVRAGFYCENLLLYSKQAQGEGKLPLPVDPHHKFAPVSLGDVALLLAKILTSEGEHGLSDDIRGQMIPLTGPQMVAGPELAEAASQALGTKMEFQSVKESEAKKILSSEQGEEIDEAEKAYILEYYSLVREGKTNYVAGRPTFKHITGQDLTLPSAFFESYQDSFKRKKRRTTKDE</sequence>
<dbReference type="Pfam" id="PF05368">
    <property type="entry name" value="NmrA"/>
    <property type="match status" value="1"/>
</dbReference>
<dbReference type="PROSITE" id="PS50192">
    <property type="entry name" value="T_SNARE"/>
    <property type="match status" value="1"/>
</dbReference>
<dbReference type="InterPro" id="IPR051164">
    <property type="entry name" value="NmrA-like_oxidored"/>
</dbReference>
<dbReference type="Proteomes" id="UP000321518">
    <property type="component" value="Unassembled WGS sequence"/>
</dbReference>
<evidence type="ECO:0000259" key="5">
    <source>
        <dbReference type="PROSITE" id="PS50192"/>
    </source>
</evidence>
<evidence type="ECO:0000256" key="4">
    <source>
        <dbReference type="SAM" id="MobiDB-lite"/>
    </source>
</evidence>
<accession>A0A511KMX4</accession>
<comment type="subcellular location">
    <subcellularLocation>
        <location evidence="3">Endomembrane system</location>
        <topology evidence="3">Single-pass type IV membrane protein</topology>
    </subcellularLocation>
</comment>
<evidence type="ECO:0000256" key="1">
    <source>
        <dbReference type="ARBA" id="ARBA00006328"/>
    </source>
</evidence>
<gene>
    <name evidence="6" type="ORF">Rt10032_c12g4881</name>
</gene>
<dbReference type="PANTHER" id="PTHR42748:SF22">
    <property type="entry name" value="NMRA-LIKE DOMAIN-CONTAINING PROTEIN"/>
    <property type="match status" value="1"/>
</dbReference>
<dbReference type="EMBL" id="BJWK01000012">
    <property type="protein sequence ID" value="GEM10864.1"/>
    <property type="molecule type" value="Genomic_DNA"/>
</dbReference>
<name>A0A511KMX4_RHOTO</name>
<dbReference type="InterPro" id="IPR000727">
    <property type="entry name" value="T_SNARE_dom"/>
</dbReference>
<comment type="similarity">
    <text evidence="1">Belongs to the NmrA-type oxidoreductase family.</text>
</comment>
<evidence type="ECO:0000313" key="6">
    <source>
        <dbReference type="EMBL" id="GEM10864.1"/>
    </source>
</evidence>
<dbReference type="Gene3D" id="3.40.50.720">
    <property type="entry name" value="NAD(P)-binding Rossmann-like Domain"/>
    <property type="match status" value="1"/>
</dbReference>
<dbReference type="GO" id="GO:0012505">
    <property type="term" value="C:endomembrane system"/>
    <property type="evidence" value="ECO:0007669"/>
    <property type="project" value="UniProtKB-SubCell"/>
</dbReference>
<dbReference type="PANTHER" id="PTHR42748">
    <property type="entry name" value="NITROGEN METABOLITE REPRESSION PROTEIN NMRA FAMILY MEMBER"/>
    <property type="match status" value="1"/>
</dbReference>